<dbReference type="EMBL" id="JARGEI010000016">
    <property type="protein sequence ID" value="KAJ8717759.1"/>
    <property type="molecule type" value="Genomic_DNA"/>
</dbReference>
<comment type="caution">
    <text evidence="13">The sequence shown here is derived from an EMBL/GenBank/DDBJ whole genome shotgun (WGS) entry which is preliminary data.</text>
</comment>
<evidence type="ECO:0000256" key="7">
    <source>
        <dbReference type="ARBA" id="ARBA00023054"/>
    </source>
</evidence>
<dbReference type="GO" id="GO:0051959">
    <property type="term" value="F:dynein light intermediate chain binding"/>
    <property type="evidence" value="ECO:0007669"/>
    <property type="project" value="InterPro"/>
</dbReference>
<protein>
    <recommendedName>
        <fullName evidence="12">Dynein heavy chain linker domain-containing protein</fullName>
    </recommendedName>
</protein>
<dbReference type="InterPro" id="IPR013602">
    <property type="entry name" value="Dynein_heavy_linker"/>
</dbReference>
<keyword evidence="2" id="KW-0963">Cytoplasm</keyword>
<evidence type="ECO:0000256" key="1">
    <source>
        <dbReference type="ARBA" id="ARBA00004430"/>
    </source>
</evidence>
<keyword evidence="8" id="KW-0969">Cilium</keyword>
<accession>A0AAD7YJ78</accession>
<evidence type="ECO:0000256" key="4">
    <source>
        <dbReference type="ARBA" id="ARBA00022741"/>
    </source>
</evidence>
<gene>
    <name evidence="13" type="ORF">PYW07_005689</name>
</gene>
<feature type="domain" description="Dynein heavy chain linker" evidence="12">
    <location>
        <begin position="252"/>
        <end position="448"/>
    </location>
</feature>
<dbReference type="Pfam" id="PF08393">
    <property type="entry name" value="DHC_N2"/>
    <property type="match status" value="1"/>
</dbReference>
<dbReference type="GO" id="GO:0005524">
    <property type="term" value="F:ATP binding"/>
    <property type="evidence" value="ECO:0007669"/>
    <property type="project" value="UniProtKB-KW"/>
</dbReference>
<sequence length="448" mass="52465">MNNKGLDDFKLVMATITQIQMMTITVECRYQNMQEIYHMLRQHGIETLRATVNMNIKGLDDFKLVMATITQIQMMTITVECRYQNMQEIYHMLRQHGLDDFKLVMATITQIQMMTITVECRYQNMQEIYHMLRQHGIEVPEDDITFANALQGSWGGLYQTTLFRAATLERTKEKFSKMNVVEIANFLKELDEFVEKFDTEGPGTIGEDMDRGLVLMEEYTKYFDEQETRKKALQAAEQLFDNPLADFSNFNRAKTDFGHMELIYKIYKAQKYARETWSKTLWSNLNPQALVDGIEQFFKEFRKLPKLVRLTTVGQMLDLKMRQFKGVVPLMVSLKNEAMRERHWKELMLKTGQDFDMSPDRFTLENMFSMELHKYQEVAETIVNHAIKELAIEKGVKDVQETWAQIAFTVARHFNRGEDRGYTLNPCDEISVKLDDDAMTLQSMAASQ</sequence>
<keyword evidence="9" id="KW-0505">Motor protein</keyword>
<evidence type="ECO:0000259" key="12">
    <source>
        <dbReference type="Pfam" id="PF08393"/>
    </source>
</evidence>
<evidence type="ECO:0000256" key="11">
    <source>
        <dbReference type="ARBA" id="ARBA00023273"/>
    </source>
</evidence>
<dbReference type="GO" id="GO:0005874">
    <property type="term" value="C:microtubule"/>
    <property type="evidence" value="ECO:0007669"/>
    <property type="project" value="UniProtKB-KW"/>
</dbReference>
<evidence type="ECO:0000256" key="9">
    <source>
        <dbReference type="ARBA" id="ARBA00023175"/>
    </source>
</evidence>
<keyword evidence="10" id="KW-0206">Cytoskeleton</keyword>
<dbReference type="Gene3D" id="1.10.287.2620">
    <property type="match status" value="1"/>
</dbReference>
<name>A0AAD7YJ78_MYTSE</name>
<evidence type="ECO:0000256" key="5">
    <source>
        <dbReference type="ARBA" id="ARBA00022840"/>
    </source>
</evidence>
<dbReference type="PANTHER" id="PTHR22878">
    <property type="entry name" value="DYNEIN HEAVY CHAIN 6, AXONEMAL-LIKE-RELATED"/>
    <property type="match status" value="1"/>
</dbReference>
<dbReference type="PANTHER" id="PTHR22878:SF63">
    <property type="entry name" value="DYNEIN AXONEMAL HEAVY CHAIN 10"/>
    <property type="match status" value="1"/>
</dbReference>
<evidence type="ECO:0000256" key="2">
    <source>
        <dbReference type="ARBA" id="ARBA00022490"/>
    </source>
</evidence>
<keyword evidence="3" id="KW-0493">Microtubule</keyword>
<dbReference type="FunFam" id="1.10.287.2620:FF:000002">
    <property type="entry name" value="Dynein heavy chain 2, axonemal"/>
    <property type="match status" value="1"/>
</dbReference>
<dbReference type="GO" id="GO:0007018">
    <property type="term" value="P:microtubule-based movement"/>
    <property type="evidence" value="ECO:0007669"/>
    <property type="project" value="InterPro"/>
</dbReference>
<evidence type="ECO:0000256" key="8">
    <source>
        <dbReference type="ARBA" id="ARBA00023069"/>
    </source>
</evidence>
<dbReference type="GO" id="GO:0030286">
    <property type="term" value="C:dynein complex"/>
    <property type="evidence" value="ECO:0007669"/>
    <property type="project" value="UniProtKB-KW"/>
</dbReference>
<keyword evidence="4" id="KW-0547">Nucleotide-binding</keyword>
<evidence type="ECO:0000313" key="13">
    <source>
        <dbReference type="EMBL" id="KAJ8717759.1"/>
    </source>
</evidence>
<dbReference type="GO" id="GO:0005930">
    <property type="term" value="C:axoneme"/>
    <property type="evidence" value="ECO:0007669"/>
    <property type="project" value="UniProtKB-SubCell"/>
</dbReference>
<dbReference type="Proteomes" id="UP001231518">
    <property type="component" value="Chromosome 18"/>
</dbReference>
<organism evidence="13 14">
    <name type="scientific">Mythimna separata</name>
    <name type="common">Oriental armyworm</name>
    <name type="synonym">Pseudaletia separata</name>
    <dbReference type="NCBI Taxonomy" id="271217"/>
    <lineage>
        <taxon>Eukaryota</taxon>
        <taxon>Metazoa</taxon>
        <taxon>Ecdysozoa</taxon>
        <taxon>Arthropoda</taxon>
        <taxon>Hexapoda</taxon>
        <taxon>Insecta</taxon>
        <taxon>Pterygota</taxon>
        <taxon>Neoptera</taxon>
        <taxon>Endopterygota</taxon>
        <taxon>Lepidoptera</taxon>
        <taxon>Glossata</taxon>
        <taxon>Ditrysia</taxon>
        <taxon>Noctuoidea</taxon>
        <taxon>Noctuidae</taxon>
        <taxon>Noctuinae</taxon>
        <taxon>Hadenini</taxon>
        <taxon>Mythimna</taxon>
    </lineage>
</organism>
<keyword evidence="7" id="KW-0175">Coiled coil</keyword>
<evidence type="ECO:0000256" key="6">
    <source>
        <dbReference type="ARBA" id="ARBA00023017"/>
    </source>
</evidence>
<dbReference type="InterPro" id="IPR026983">
    <property type="entry name" value="DHC"/>
</dbReference>
<proteinExistence type="predicted"/>
<evidence type="ECO:0000256" key="10">
    <source>
        <dbReference type="ARBA" id="ARBA00023212"/>
    </source>
</evidence>
<keyword evidence="6" id="KW-0243">Dynein</keyword>
<evidence type="ECO:0000313" key="14">
    <source>
        <dbReference type="Proteomes" id="UP001231518"/>
    </source>
</evidence>
<dbReference type="GO" id="GO:0045505">
    <property type="term" value="F:dynein intermediate chain binding"/>
    <property type="evidence" value="ECO:0007669"/>
    <property type="project" value="InterPro"/>
</dbReference>
<evidence type="ECO:0000256" key="3">
    <source>
        <dbReference type="ARBA" id="ARBA00022701"/>
    </source>
</evidence>
<keyword evidence="11" id="KW-0966">Cell projection</keyword>
<keyword evidence="5" id="KW-0067">ATP-binding</keyword>
<dbReference type="AlphaFoldDB" id="A0AAD7YJ78"/>
<comment type="subcellular location">
    <subcellularLocation>
        <location evidence="1">Cytoplasm</location>
        <location evidence="1">Cytoskeleton</location>
        <location evidence="1">Cilium axoneme</location>
    </subcellularLocation>
</comment>
<reference evidence="13" key="1">
    <citation type="submission" date="2023-03" db="EMBL/GenBank/DDBJ databases">
        <title>Chromosome-level genomes of two armyworms, Mythimna separata and Mythimna loreyi, provide insights into the biosynthesis and reception of sex pheromones.</title>
        <authorList>
            <person name="Zhao H."/>
        </authorList>
    </citation>
    <scope>NUCLEOTIDE SEQUENCE</scope>
    <source>
        <strain evidence="13">BeijingLab</strain>
        <tissue evidence="13">Pupa</tissue>
    </source>
</reference>
<keyword evidence="14" id="KW-1185">Reference proteome</keyword>